<evidence type="ECO:0000256" key="1">
    <source>
        <dbReference type="ARBA" id="ARBA00004567"/>
    </source>
</evidence>
<dbReference type="OrthoDB" id="17644at2759"/>
<dbReference type="PANTHER" id="PTHR13373:SF21">
    <property type="entry name" value="NUCLEAR PORE COMPLEX PROTEIN NUP85"/>
    <property type="match status" value="1"/>
</dbReference>
<comment type="subcellular location">
    <subcellularLocation>
        <location evidence="1 9">Nucleus</location>
        <location evidence="1 9">Nuclear pore complex</location>
    </subcellularLocation>
</comment>
<comment type="subunit">
    <text evidence="9">Component of the nuclear pore complex (NPC).</text>
</comment>
<evidence type="ECO:0000256" key="9">
    <source>
        <dbReference type="RuleBase" id="RU365073"/>
    </source>
</evidence>
<gene>
    <name evidence="10" type="ORF">KFE25_013539</name>
</gene>
<dbReference type="AlphaFoldDB" id="A0A8J6CEU3"/>
<evidence type="ECO:0000256" key="8">
    <source>
        <dbReference type="ARBA" id="ARBA00023242"/>
    </source>
</evidence>
<dbReference type="GO" id="GO:0006406">
    <property type="term" value="P:mRNA export from nucleus"/>
    <property type="evidence" value="ECO:0007669"/>
    <property type="project" value="TreeGrafter"/>
</dbReference>
<evidence type="ECO:0000256" key="3">
    <source>
        <dbReference type="ARBA" id="ARBA00022448"/>
    </source>
</evidence>
<dbReference type="GO" id="GO:0045893">
    <property type="term" value="P:positive regulation of DNA-templated transcription"/>
    <property type="evidence" value="ECO:0007669"/>
    <property type="project" value="TreeGrafter"/>
</dbReference>
<protein>
    <recommendedName>
        <fullName evidence="9">Nuclear pore complex protein Nup85</fullName>
    </recommendedName>
</protein>
<evidence type="ECO:0000256" key="2">
    <source>
        <dbReference type="ARBA" id="ARBA00005573"/>
    </source>
</evidence>
<keyword evidence="8 9" id="KW-0539">Nucleus</keyword>
<accession>A0A8J6CEU3</accession>
<comment type="similarity">
    <text evidence="2 9">Belongs to the nucleoporin Nup85 family.</text>
</comment>
<keyword evidence="3 9" id="KW-0813">Transport</keyword>
<keyword evidence="6 9" id="KW-0811">Translocation</keyword>
<organism evidence="10 11">
    <name type="scientific">Diacronema lutheri</name>
    <name type="common">Unicellular marine alga</name>
    <name type="synonym">Monochrysis lutheri</name>
    <dbReference type="NCBI Taxonomy" id="2081491"/>
    <lineage>
        <taxon>Eukaryota</taxon>
        <taxon>Haptista</taxon>
        <taxon>Haptophyta</taxon>
        <taxon>Pavlovophyceae</taxon>
        <taxon>Pavlovales</taxon>
        <taxon>Pavlovaceae</taxon>
        <taxon>Diacronema</taxon>
    </lineage>
</organism>
<sequence length="728" mass="77027">MSLRGPALAPGGFLNFRWGAGDELFVYGDEGAREGARLDGADARAPAGAGGSVALRFHDLSGARRRLAAQLHATFARLQAAATEGEVQLRQYSREYRASVRECIDGLAAEEAAARRDSTARADAADDLAAELEQHEWAECIMHLAEIFFLEPGEYVGEALVRWVQLHVVEPAATAPLTSALVPEQHADFWPTFHRLLLHGRMAEARELLGAHTQLRAHAALGAPVRAGADGEPSVGELLGYLDLLIENRPTLSSADQLLDFRGHWRAWLEDAAMLGRRHERDLPAGALTALRILRGDERALLEGTGGWTSLVLALVVHAQPTLRRSELDAVVNYAIAQFPEDNYSDNDYILMAIMLDNPSEALDNIAATYGRGWLLCHLSDLLARAGQVAPRPVDASSADAADGATDHALALRDYSRVLSATRGLWQLAAGYLAPLPRPLARACVGALVRAEPPSTDAKADKLLVLCEQYALQRDGATIATQVMLRKLRANMPAAALGWFARTPENFRQRARHDAIARALVRACEGGERGADGAAAPAAAALARLLGGLVGGPDATALPESGWLVEYCALRAALERLGALRVAAATAAPDAARGAADARLDACRAEAETRALVLRLCSVDTDAGGARVAADVPPAVRTQLLRDAHAAGLFAVARHVGAPATGELSVADVYALVGCLHSAQPALGVAHAAAADDAQGEWAGMSAALQPVALELCMALSSVILARPQARP</sequence>
<dbReference type="Pfam" id="PF07575">
    <property type="entry name" value="Nucleopor_Nup85"/>
    <property type="match status" value="1"/>
</dbReference>
<keyword evidence="11" id="KW-1185">Reference proteome</keyword>
<evidence type="ECO:0000256" key="7">
    <source>
        <dbReference type="ARBA" id="ARBA00023132"/>
    </source>
</evidence>
<evidence type="ECO:0000313" key="10">
    <source>
        <dbReference type="EMBL" id="KAG8468456.1"/>
    </source>
</evidence>
<evidence type="ECO:0000256" key="6">
    <source>
        <dbReference type="ARBA" id="ARBA00023010"/>
    </source>
</evidence>
<dbReference type="InterPro" id="IPR011502">
    <property type="entry name" value="Nucleoporin_Nup85"/>
</dbReference>
<reference evidence="10" key="1">
    <citation type="submission" date="2021-05" db="EMBL/GenBank/DDBJ databases">
        <title>The genome of the haptophyte Pavlova lutheri (Diacronema luteri, Pavlovales) - a model for lipid biosynthesis in eukaryotic algae.</title>
        <authorList>
            <person name="Hulatt C.J."/>
            <person name="Posewitz M.C."/>
        </authorList>
    </citation>
    <scope>NUCLEOTIDE SEQUENCE</scope>
    <source>
        <strain evidence="10">NIVA-4/92</strain>
    </source>
</reference>
<dbReference type="GO" id="GO:0017056">
    <property type="term" value="F:structural constituent of nuclear pore"/>
    <property type="evidence" value="ECO:0007669"/>
    <property type="project" value="TreeGrafter"/>
</dbReference>
<proteinExistence type="inferred from homology"/>
<dbReference type="GO" id="GO:0031965">
    <property type="term" value="C:nuclear membrane"/>
    <property type="evidence" value="ECO:0007669"/>
    <property type="project" value="UniProtKB-UniRule"/>
</dbReference>
<name>A0A8J6CEU3_DIALT</name>
<dbReference type="EMBL" id="JAGTXO010000004">
    <property type="protein sequence ID" value="KAG8468456.1"/>
    <property type="molecule type" value="Genomic_DNA"/>
</dbReference>
<dbReference type="PANTHER" id="PTHR13373">
    <property type="entry name" value="FROUNT PROTEIN-RELATED"/>
    <property type="match status" value="1"/>
</dbReference>
<dbReference type="OMA" id="YFRLAWA"/>
<dbReference type="GO" id="GO:0031080">
    <property type="term" value="C:nuclear pore outer ring"/>
    <property type="evidence" value="ECO:0007669"/>
    <property type="project" value="TreeGrafter"/>
</dbReference>
<evidence type="ECO:0000313" key="11">
    <source>
        <dbReference type="Proteomes" id="UP000751190"/>
    </source>
</evidence>
<comment type="function">
    <text evidence="9">Functions as a component of the nuclear pore complex (NPC).</text>
</comment>
<evidence type="ECO:0000256" key="4">
    <source>
        <dbReference type="ARBA" id="ARBA00022816"/>
    </source>
</evidence>
<dbReference type="Proteomes" id="UP000751190">
    <property type="component" value="Unassembled WGS sequence"/>
</dbReference>
<keyword evidence="9" id="KW-0472">Membrane</keyword>
<keyword evidence="7 9" id="KW-0906">Nuclear pore complex</keyword>
<dbReference type="GO" id="GO:0006606">
    <property type="term" value="P:protein import into nucleus"/>
    <property type="evidence" value="ECO:0007669"/>
    <property type="project" value="TreeGrafter"/>
</dbReference>
<keyword evidence="5 9" id="KW-0653">Protein transport</keyword>
<keyword evidence="4 9" id="KW-0509">mRNA transport</keyword>
<comment type="caution">
    <text evidence="10">The sequence shown here is derived from an EMBL/GenBank/DDBJ whole genome shotgun (WGS) entry which is preliminary data.</text>
</comment>
<evidence type="ECO:0000256" key="5">
    <source>
        <dbReference type="ARBA" id="ARBA00022927"/>
    </source>
</evidence>